<keyword evidence="3" id="KW-1185">Reference proteome</keyword>
<accession>A0A0C9UTE1</accession>
<feature type="region of interest" description="Disordered" evidence="1">
    <location>
        <begin position="29"/>
        <end position="67"/>
    </location>
</feature>
<dbReference type="HOGENOM" id="CLU_2814065_0_0_1"/>
<evidence type="ECO:0000313" key="3">
    <source>
        <dbReference type="Proteomes" id="UP000054279"/>
    </source>
</evidence>
<dbReference type="AlphaFoldDB" id="A0A0C9UTE1"/>
<dbReference type="EMBL" id="KN837226">
    <property type="protein sequence ID" value="KIJ32502.1"/>
    <property type="molecule type" value="Genomic_DNA"/>
</dbReference>
<dbReference type="OrthoDB" id="205569at2759"/>
<gene>
    <name evidence="2" type="ORF">M422DRAFT_265666</name>
</gene>
<organism evidence="2 3">
    <name type="scientific">Sphaerobolus stellatus (strain SS14)</name>
    <dbReference type="NCBI Taxonomy" id="990650"/>
    <lineage>
        <taxon>Eukaryota</taxon>
        <taxon>Fungi</taxon>
        <taxon>Dikarya</taxon>
        <taxon>Basidiomycota</taxon>
        <taxon>Agaricomycotina</taxon>
        <taxon>Agaricomycetes</taxon>
        <taxon>Phallomycetidae</taxon>
        <taxon>Geastrales</taxon>
        <taxon>Sphaerobolaceae</taxon>
        <taxon>Sphaerobolus</taxon>
    </lineage>
</organism>
<evidence type="ECO:0000256" key="1">
    <source>
        <dbReference type="SAM" id="MobiDB-lite"/>
    </source>
</evidence>
<dbReference type="Proteomes" id="UP000054279">
    <property type="component" value="Unassembled WGS sequence"/>
</dbReference>
<name>A0A0C9UTE1_SPHS4</name>
<reference evidence="2 3" key="1">
    <citation type="submission" date="2014-06" db="EMBL/GenBank/DDBJ databases">
        <title>Evolutionary Origins and Diversification of the Mycorrhizal Mutualists.</title>
        <authorList>
            <consortium name="DOE Joint Genome Institute"/>
            <consortium name="Mycorrhizal Genomics Consortium"/>
            <person name="Kohler A."/>
            <person name="Kuo A."/>
            <person name="Nagy L.G."/>
            <person name="Floudas D."/>
            <person name="Copeland A."/>
            <person name="Barry K.W."/>
            <person name="Cichocki N."/>
            <person name="Veneault-Fourrey C."/>
            <person name="LaButti K."/>
            <person name="Lindquist E.A."/>
            <person name="Lipzen A."/>
            <person name="Lundell T."/>
            <person name="Morin E."/>
            <person name="Murat C."/>
            <person name="Riley R."/>
            <person name="Ohm R."/>
            <person name="Sun H."/>
            <person name="Tunlid A."/>
            <person name="Henrissat B."/>
            <person name="Grigoriev I.V."/>
            <person name="Hibbett D.S."/>
            <person name="Martin F."/>
        </authorList>
    </citation>
    <scope>NUCLEOTIDE SEQUENCE [LARGE SCALE GENOMIC DNA]</scope>
    <source>
        <strain evidence="2 3">SS14</strain>
    </source>
</reference>
<feature type="compositionally biased region" description="Low complexity" evidence="1">
    <location>
        <begin position="47"/>
        <end position="57"/>
    </location>
</feature>
<evidence type="ECO:0000313" key="2">
    <source>
        <dbReference type="EMBL" id="KIJ32502.1"/>
    </source>
</evidence>
<sequence length="67" mass="7054">MNSNSGTVFAAAQLRNLKKESTAFVPAALKRKKPGGPASTSKRIDAAPDAADQAEAATRTMEKKMYG</sequence>
<proteinExistence type="predicted"/>
<protein>
    <submittedName>
        <fullName evidence="2">Uncharacterized protein</fullName>
    </submittedName>
</protein>